<dbReference type="AlphaFoldDB" id="J3NL70"/>
<dbReference type="GeneID" id="20342469"/>
<evidence type="ECO:0000313" key="4">
    <source>
        <dbReference type="Proteomes" id="UP000006039"/>
    </source>
</evidence>
<dbReference type="VEuPathDB" id="FungiDB:GGTG_02011"/>
<gene>
    <name evidence="3" type="primary">20342469</name>
    <name evidence="2" type="ORF">GGTG_02011</name>
</gene>
<dbReference type="EMBL" id="GL385395">
    <property type="protein sequence ID" value="EJT82037.1"/>
    <property type="molecule type" value="Genomic_DNA"/>
</dbReference>
<evidence type="ECO:0000313" key="2">
    <source>
        <dbReference type="EMBL" id="EJT82037.1"/>
    </source>
</evidence>
<dbReference type="RefSeq" id="XP_009218046.1">
    <property type="nucleotide sequence ID" value="XM_009219782.1"/>
</dbReference>
<organism evidence="2">
    <name type="scientific">Gaeumannomyces tritici (strain R3-111a-1)</name>
    <name type="common">Wheat and barley take-all root rot fungus</name>
    <name type="synonym">Gaeumannomyces graminis var. tritici</name>
    <dbReference type="NCBI Taxonomy" id="644352"/>
    <lineage>
        <taxon>Eukaryota</taxon>
        <taxon>Fungi</taxon>
        <taxon>Dikarya</taxon>
        <taxon>Ascomycota</taxon>
        <taxon>Pezizomycotina</taxon>
        <taxon>Sordariomycetes</taxon>
        <taxon>Sordariomycetidae</taxon>
        <taxon>Magnaporthales</taxon>
        <taxon>Magnaporthaceae</taxon>
        <taxon>Gaeumannomyces</taxon>
    </lineage>
</organism>
<dbReference type="EnsemblFungi" id="EJT82037">
    <property type="protein sequence ID" value="EJT82037"/>
    <property type="gene ID" value="GGTG_02011"/>
</dbReference>
<keyword evidence="4" id="KW-1185">Reference proteome</keyword>
<reference evidence="3" key="5">
    <citation type="submission" date="2018-04" db="UniProtKB">
        <authorList>
            <consortium name="EnsemblFungi"/>
        </authorList>
    </citation>
    <scope>IDENTIFICATION</scope>
    <source>
        <strain evidence="3">R3-111a-1</strain>
    </source>
</reference>
<sequence length="62" mass="6786">MAGPMQVPPYRQSVPLVFCVLCLSVCGRANGRGSGGRLQISAGRCWRPFTTQRLQSIPRAPR</sequence>
<proteinExistence type="predicted"/>
<evidence type="ECO:0008006" key="5">
    <source>
        <dbReference type="Google" id="ProtNLM"/>
    </source>
</evidence>
<evidence type="ECO:0000313" key="3">
    <source>
        <dbReference type="EnsemblFungi" id="EJT82037"/>
    </source>
</evidence>
<protein>
    <recommendedName>
        <fullName evidence="5">Secreted protein</fullName>
    </recommendedName>
</protein>
<reference evidence="4" key="1">
    <citation type="submission" date="2010-07" db="EMBL/GenBank/DDBJ databases">
        <title>The genome sequence of Gaeumannomyces graminis var. tritici strain R3-111a-1.</title>
        <authorList>
            <consortium name="The Broad Institute Genome Sequencing Platform"/>
            <person name="Ma L.-J."/>
            <person name="Dead R."/>
            <person name="Young S."/>
            <person name="Zeng Q."/>
            <person name="Koehrsen M."/>
            <person name="Alvarado L."/>
            <person name="Berlin A."/>
            <person name="Chapman S.B."/>
            <person name="Chen Z."/>
            <person name="Freedman E."/>
            <person name="Gellesch M."/>
            <person name="Goldberg J."/>
            <person name="Griggs A."/>
            <person name="Gujja S."/>
            <person name="Heilman E.R."/>
            <person name="Heiman D."/>
            <person name="Hepburn T."/>
            <person name="Howarth C."/>
            <person name="Jen D."/>
            <person name="Larson L."/>
            <person name="Mehta T."/>
            <person name="Neiman D."/>
            <person name="Pearson M."/>
            <person name="Roberts A."/>
            <person name="Saif S."/>
            <person name="Shea T."/>
            <person name="Shenoy N."/>
            <person name="Sisk P."/>
            <person name="Stolte C."/>
            <person name="Sykes S."/>
            <person name="Walk T."/>
            <person name="White J."/>
            <person name="Yandava C."/>
            <person name="Haas B."/>
            <person name="Nusbaum C."/>
            <person name="Birren B."/>
        </authorList>
    </citation>
    <scope>NUCLEOTIDE SEQUENCE [LARGE SCALE GENOMIC DNA]</scope>
    <source>
        <strain evidence="4">R3-111a-1</strain>
    </source>
</reference>
<accession>J3NL70</accession>
<evidence type="ECO:0000256" key="1">
    <source>
        <dbReference type="SAM" id="SignalP"/>
    </source>
</evidence>
<reference evidence="2" key="2">
    <citation type="submission" date="2010-07" db="EMBL/GenBank/DDBJ databases">
        <authorList>
            <consortium name="The Broad Institute Genome Sequencing Platform"/>
            <consortium name="Broad Institute Genome Sequencing Center for Infectious Disease"/>
            <person name="Ma L.-J."/>
            <person name="Dead R."/>
            <person name="Young S."/>
            <person name="Zeng Q."/>
            <person name="Koehrsen M."/>
            <person name="Alvarado L."/>
            <person name="Berlin A."/>
            <person name="Chapman S.B."/>
            <person name="Chen Z."/>
            <person name="Freedman E."/>
            <person name="Gellesch M."/>
            <person name="Goldberg J."/>
            <person name="Griggs A."/>
            <person name="Gujja S."/>
            <person name="Heilman E.R."/>
            <person name="Heiman D."/>
            <person name="Hepburn T."/>
            <person name="Howarth C."/>
            <person name="Jen D."/>
            <person name="Larson L."/>
            <person name="Mehta T."/>
            <person name="Neiman D."/>
            <person name="Pearson M."/>
            <person name="Roberts A."/>
            <person name="Saif S."/>
            <person name="Shea T."/>
            <person name="Shenoy N."/>
            <person name="Sisk P."/>
            <person name="Stolte C."/>
            <person name="Sykes S."/>
            <person name="Walk T."/>
            <person name="White J."/>
            <person name="Yandava C."/>
            <person name="Haas B."/>
            <person name="Nusbaum C."/>
            <person name="Birren B."/>
        </authorList>
    </citation>
    <scope>NUCLEOTIDE SEQUENCE</scope>
    <source>
        <strain evidence="2">R3-111a-1</strain>
    </source>
</reference>
<reference evidence="2" key="3">
    <citation type="submission" date="2010-09" db="EMBL/GenBank/DDBJ databases">
        <title>Annotation of Gaeumannomyces graminis var. tritici R3-111a-1.</title>
        <authorList>
            <consortium name="The Broad Institute Genome Sequencing Platform"/>
            <person name="Ma L.-J."/>
            <person name="Dead R."/>
            <person name="Young S.K."/>
            <person name="Zeng Q."/>
            <person name="Gargeya S."/>
            <person name="Fitzgerald M."/>
            <person name="Haas B."/>
            <person name="Abouelleil A."/>
            <person name="Alvarado L."/>
            <person name="Arachchi H.M."/>
            <person name="Berlin A."/>
            <person name="Brown A."/>
            <person name="Chapman S.B."/>
            <person name="Chen Z."/>
            <person name="Dunbar C."/>
            <person name="Freedman E."/>
            <person name="Gearin G."/>
            <person name="Gellesch M."/>
            <person name="Goldberg J."/>
            <person name="Griggs A."/>
            <person name="Gujja S."/>
            <person name="Heiman D."/>
            <person name="Howarth C."/>
            <person name="Larson L."/>
            <person name="Lui A."/>
            <person name="MacDonald P.J.P."/>
            <person name="Mehta T."/>
            <person name="Montmayeur A."/>
            <person name="Murphy C."/>
            <person name="Neiman D."/>
            <person name="Pearson M."/>
            <person name="Priest M."/>
            <person name="Roberts A."/>
            <person name="Saif S."/>
            <person name="Shea T."/>
            <person name="Shenoy N."/>
            <person name="Sisk P."/>
            <person name="Stolte C."/>
            <person name="Sykes S."/>
            <person name="Yandava C."/>
            <person name="Wortman J."/>
            <person name="Nusbaum C."/>
            <person name="Birren B."/>
        </authorList>
    </citation>
    <scope>NUCLEOTIDE SEQUENCE</scope>
    <source>
        <strain evidence="2">R3-111a-1</strain>
    </source>
</reference>
<keyword evidence="1" id="KW-0732">Signal</keyword>
<feature type="signal peptide" evidence="1">
    <location>
        <begin position="1"/>
        <end position="31"/>
    </location>
</feature>
<dbReference type="HOGENOM" id="CLU_2904305_0_0_1"/>
<dbReference type="Proteomes" id="UP000006039">
    <property type="component" value="Unassembled WGS sequence"/>
</dbReference>
<feature type="chain" id="PRO_5015094169" description="Secreted protein" evidence="1">
    <location>
        <begin position="32"/>
        <end position="62"/>
    </location>
</feature>
<name>J3NL70_GAET3</name>
<reference evidence="3" key="4">
    <citation type="journal article" date="2015" name="G3 (Bethesda)">
        <title>Genome sequences of three phytopathogenic species of the Magnaporthaceae family of fungi.</title>
        <authorList>
            <person name="Okagaki L.H."/>
            <person name="Nunes C.C."/>
            <person name="Sailsbery J."/>
            <person name="Clay B."/>
            <person name="Brown D."/>
            <person name="John T."/>
            <person name="Oh Y."/>
            <person name="Young N."/>
            <person name="Fitzgerald M."/>
            <person name="Haas B.J."/>
            <person name="Zeng Q."/>
            <person name="Young S."/>
            <person name="Adiconis X."/>
            <person name="Fan L."/>
            <person name="Levin J.Z."/>
            <person name="Mitchell T.K."/>
            <person name="Okubara P.A."/>
            <person name="Farman M.L."/>
            <person name="Kohn L.M."/>
            <person name="Birren B."/>
            <person name="Ma L.-J."/>
            <person name="Dean R.A."/>
        </authorList>
    </citation>
    <scope>NUCLEOTIDE SEQUENCE</scope>
    <source>
        <strain evidence="3">R3-111a-1</strain>
    </source>
</reference>